<sequence>SYHLSLIICRRHPLTKGITNYSSIQVMSEIIGRRSYNTQLMLLSSLLMTNDY</sequence>
<organism evidence="1">
    <name type="scientific">Arion vulgaris</name>
    <dbReference type="NCBI Taxonomy" id="1028688"/>
    <lineage>
        <taxon>Eukaryota</taxon>
        <taxon>Metazoa</taxon>
        <taxon>Spiralia</taxon>
        <taxon>Lophotrochozoa</taxon>
        <taxon>Mollusca</taxon>
        <taxon>Gastropoda</taxon>
        <taxon>Heterobranchia</taxon>
        <taxon>Euthyneura</taxon>
        <taxon>Panpulmonata</taxon>
        <taxon>Eupulmonata</taxon>
        <taxon>Stylommatophora</taxon>
        <taxon>Helicina</taxon>
        <taxon>Arionoidea</taxon>
        <taxon>Arionidae</taxon>
        <taxon>Arion</taxon>
    </lineage>
</organism>
<gene>
    <name evidence="1" type="primary">ORF58798</name>
</gene>
<evidence type="ECO:0000313" key="1">
    <source>
        <dbReference type="EMBL" id="CEK66446.1"/>
    </source>
</evidence>
<proteinExistence type="predicted"/>
<dbReference type="EMBL" id="HACG01019581">
    <property type="protein sequence ID" value="CEK66446.1"/>
    <property type="molecule type" value="Transcribed_RNA"/>
</dbReference>
<dbReference type="AlphaFoldDB" id="A0A0B6ZF58"/>
<name>A0A0B6ZF58_9EUPU</name>
<protein>
    <submittedName>
        <fullName evidence="1">Uncharacterized protein</fullName>
    </submittedName>
</protein>
<reference evidence="1" key="1">
    <citation type="submission" date="2014-12" db="EMBL/GenBank/DDBJ databases">
        <title>Insight into the proteome of Arion vulgaris.</title>
        <authorList>
            <person name="Aradska J."/>
            <person name="Bulat T."/>
            <person name="Smidak R."/>
            <person name="Sarate P."/>
            <person name="Gangsoo J."/>
            <person name="Sialana F."/>
            <person name="Bilban M."/>
            <person name="Lubec G."/>
        </authorList>
    </citation>
    <scope>NUCLEOTIDE SEQUENCE</scope>
    <source>
        <tissue evidence="1">Skin</tissue>
    </source>
</reference>
<accession>A0A0B6ZF58</accession>
<feature type="non-terminal residue" evidence="1">
    <location>
        <position position="1"/>
    </location>
</feature>